<dbReference type="AlphaFoldDB" id="E3M8Q3"/>
<evidence type="ECO:0000256" key="2">
    <source>
        <dbReference type="SAM" id="MobiDB-lite"/>
    </source>
</evidence>
<dbReference type="InterPro" id="IPR036392">
    <property type="entry name" value="PLAT/LH2_dom_sf"/>
</dbReference>
<dbReference type="SUPFAM" id="SSF49723">
    <property type="entry name" value="Lipase/lipooxygenase domain (PLAT/LH2 domain)"/>
    <property type="match status" value="1"/>
</dbReference>
<name>E3M8Q3_CAERE</name>
<protein>
    <submittedName>
        <fullName evidence="3">Uncharacterized protein</fullName>
    </submittedName>
</protein>
<dbReference type="InterPro" id="IPR001024">
    <property type="entry name" value="PLAT/LH2_dom"/>
</dbReference>
<dbReference type="PROSITE" id="PS50095">
    <property type="entry name" value="PLAT"/>
    <property type="match status" value="1"/>
</dbReference>
<dbReference type="Gene3D" id="2.60.60.20">
    <property type="entry name" value="PLAT/LH2 domain"/>
    <property type="match status" value="1"/>
</dbReference>
<feature type="region of interest" description="Disordered" evidence="2">
    <location>
        <begin position="1"/>
        <end position="23"/>
    </location>
</feature>
<dbReference type="EMBL" id="DS268429">
    <property type="protein sequence ID" value="EFO95809.1"/>
    <property type="molecule type" value="Genomic_DNA"/>
</dbReference>
<dbReference type="eggNOG" id="ENOG502TIJ9">
    <property type="taxonomic scope" value="Eukaryota"/>
</dbReference>
<keyword evidence="4" id="KW-1185">Reference proteome</keyword>
<dbReference type="HOGENOM" id="CLU_1588044_0_0_1"/>
<comment type="caution">
    <text evidence="1">Lacks conserved residue(s) required for the propagation of feature annotation.</text>
</comment>
<proteinExistence type="predicted"/>
<accession>E3M8Q3</accession>
<organism evidence="4">
    <name type="scientific">Caenorhabditis remanei</name>
    <name type="common">Caenorhabditis vulgaris</name>
    <dbReference type="NCBI Taxonomy" id="31234"/>
    <lineage>
        <taxon>Eukaryota</taxon>
        <taxon>Metazoa</taxon>
        <taxon>Ecdysozoa</taxon>
        <taxon>Nematoda</taxon>
        <taxon>Chromadorea</taxon>
        <taxon>Rhabditida</taxon>
        <taxon>Rhabditina</taxon>
        <taxon>Rhabditomorpha</taxon>
        <taxon>Rhabditoidea</taxon>
        <taxon>Rhabditidae</taxon>
        <taxon>Peloderinae</taxon>
        <taxon>Caenorhabditis</taxon>
    </lineage>
</organism>
<feature type="compositionally biased region" description="Polar residues" evidence="2">
    <location>
        <begin position="1"/>
        <end position="16"/>
    </location>
</feature>
<evidence type="ECO:0000313" key="3">
    <source>
        <dbReference type="EMBL" id="EFO95809.1"/>
    </source>
</evidence>
<dbReference type="Proteomes" id="UP000008281">
    <property type="component" value="Unassembled WGS sequence"/>
</dbReference>
<dbReference type="OrthoDB" id="5322100at2759"/>
<dbReference type="STRING" id="31234.E3M8Q3"/>
<sequence length="168" mass="18695">MSTSSTSQGEMGSSIKSKYDDDDTPASFSLLIRTSSDSCSGDGPTQKISVMLRDDEGRATDKQALRYSHTHPTPFQPGHTDLFVMTNQPSLGPLRCFEIHYDGKKEVCALPVLGTPWKYHTINVLHHENGRVYNFHSDDKQSTENVSVLVCNDDGIQVIPQRMGDPFF</sequence>
<evidence type="ECO:0000256" key="1">
    <source>
        <dbReference type="PROSITE-ProRule" id="PRU00152"/>
    </source>
</evidence>
<reference evidence="3" key="1">
    <citation type="submission" date="2007-07" db="EMBL/GenBank/DDBJ databases">
        <title>PCAP assembly of the Caenorhabditis remanei genome.</title>
        <authorList>
            <consortium name="The Caenorhabditis remanei Sequencing Consortium"/>
            <person name="Wilson R.K."/>
        </authorList>
    </citation>
    <scope>NUCLEOTIDE SEQUENCE [LARGE SCALE GENOMIC DNA]</scope>
    <source>
        <strain evidence="3">PB4641</strain>
    </source>
</reference>
<gene>
    <name evidence="3" type="ORF">CRE_13996</name>
</gene>
<dbReference type="FunCoup" id="E3M8Q3">
    <property type="interactions" value="46"/>
</dbReference>
<evidence type="ECO:0000313" key="4">
    <source>
        <dbReference type="Proteomes" id="UP000008281"/>
    </source>
</evidence>